<evidence type="ECO:0000313" key="3">
    <source>
        <dbReference type="EMBL" id="KAF2256982.1"/>
    </source>
</evidence>
<dbReference type="InterPro" id="IPR029058">
    <property type="entry name" value="AB_hydrolase_fold"/>
</dbReference>
<dbReference type="Gene3D" id="3.40.50.1820">
    <property type="entry name" value="alpha/beta hydrolase"/>
    <property type="match status" value="1"/>
</dbReference>
<feature type="domain" description="Alpha/beta hydrolase fold-3" evidence="2">
    <location>
        <begin position="5"/>
        <end position="229"/>
    </location>
</feature>
<reference evidence="3" key="1">
    <citation type="journal article" date="2020" name="Stud. Mycol.">
        <title>101 Dothideomycetes genomes: a test case for predicting lifestyles and emergence of pathogens.</title>
        <authorList>
            <person name="Haridas S."/>
            <person name="Albert R."/>
            <person name="Binder M."/>
            <person name="Bloem J."/>
            <person name="Labutti K."/>
            <person name="Salamov A."/>
            <person name="Andreopoulos B."/>
            <person name="Baker S."/>
            <person name="Barry K."/>
            <person name="Bills G."/>
            <person name="Bluhm B."/>
            <person name="Cannon C."/>
            <person name="Castanera R."/>
            <person name="Culley D."/>
            <person name="Daum C."/>
            <person name="Ezra D."/>
            <person name="Gonzalez J."/>
            <person name="Henrissat B."/>
            <person name="Kuo A."/>
            <person name="Liang C."/>
            <person name="Lipzen A."/>
            <person name="Lutzoni F."/>
            <person name="Magnuson J."/>
            <person name="Mondo S."/>
            <person name="Nolan M."/>
            <person name="Ohm R."/>
            <person name="Pangilinan J."/>
            <person name="Park H.-J."/>
            <person name="Ramirez L."/>
            <person name="Alfaro M."/>
            <person name="Sun H."/>
            <person name="Tritt A."/>
            <person name="Yoshinaga Y."/>
            <person name="Zwiers L.-H."/>
            <person name="Turgeon B."/>
            <person name="Goodwin S."/>
            <person name="Spatafora J."/>
            <person name="Crous P."/>
            <person name="Grigoriev I."/>
        </authorList>
    </citation>
    <scope>NUCLEOTIDE SEQUENCE</scope>
    <source>
        <strain evidence="3">CBS 122368</strain>
    </source>
</reference>
<dbReference type="OrthoDB" id="2152029at2759"/>
<dbReference type="InterPro" id="IPR013094">
    <property type="entry name" value="AB_hydrolase_3"/>
</dbReference>
<keyword evidence="4" id="KW-1185">Reference proteome</keyword>
<dbReference type="RefSeq" id="XP_033691986.1">
    <property type="nucleotide sequence ID" value="XM_033834350.1"/>
</dbReference>
<evidence type="ECO:0000259" key="2">
    <source>
        <dbReference type="Pfam" id="PF07859"/>
    </source>
</evidence>
<accession>A0A6A6J443</accession>
<dbReference type="GeneID" id="54587680"/>
<dbReference type="AlphaFoldDB" id="A0A6A6J443"/>
<dbReference type="InterPro" id="IPR050300">
    <property type="entry name" value="GDXG_lipolytic_enzyme"/>
</dbReference>
<sequence length="256" mass="28178">MGDIVLHFHGGGYTLGDDRPADCGFAASTILEHTPASVTHVFCSQYRLSSTPGNRFPAAFQDALASYLYLLRGLDIPANRVVLSGDSAGGHMVIQLLRYLHEFGLELGVEPPRAAWLWSPWCDAATPIRDPTVVYRIPQYPTDFLPSHHLVEWLAALYTPHPCTNVAVDDPYVSPLGNPFRLVCPVWAMIGGLELNVGEVTKWCEEMRGVEGDSGMVELWVEENAVHDVIKCGGILGFEESVERGVERARGFTWGV</sequence>
<dbReference type="EMBL" id="ML987189">
    <property type="protein sequence ID" value="KAF2256982.1"/>
    <property type="molecule type" value="Genomic_DNA"/>
</dbReference>
<organism evidence="3 4">
    <name type="scientific">Trematosphaeria pertusa</name>
    <dbReference type="NCBI Taxonomy" id="390896"/>
    <lineage>
        <taxon>Eukaryota</taxon>
        <taxon>Fungi</taxon>
        <taxon>Dikarya</taxon>
        <taxon>Ascomycota</taxon>
        <taxon>Pezizomycotina</taxon>
        <taxon>Dothideomycetes</taxon>
        <taxon>Pleosporomycetidae</taxon>
        <taxon>Pleosporales</taxon>
        <taxon>Massarineae</taxon>
        <taxon>Trematosphaeriaceae</taxon>
        <taxon>Trematosphaeria</taxon>
    </lineage>
</organism>
<proteinExistence type="predicted"/>
<evidence type="ECO:0000256" key="1">
    <source>
        <dbReference type="ARBA" id="ARBA00022801"/>
    </source>
</evidence>
<keyword evidence="1 3" id="KW-0378">Hydrolase</keyword>
<evidence type="ECO:0000313" key="4">
    <source>
        <dbReference type="Proteomes" id="UP000800094"/>
    </source>
</evidence>
<dbReference type="Pfam" id="PF07859">
    <property type="entry name" value="Abhydrolase_3"/>
    <property type="match status" value="1"/>
</dbReference>
<gene>
    <name evidence="3" type="ORF">BU26DRAFT_575371</name>
</gene>
<dbReference type="GO" id="GO:0016787">
    <property type="term" value="F:hydrolase activity"/>
    <property type="evidence" value="ECO:0007669"/>
    <property type="project" value="UniProtKB-KW"/>
</dbReference>
<protein>
    <submittedName>
        <fullName evidence="3">Alpha/beta-hydrolase</fullName>
    </submittedName>
</protein>
<name>A0A6A6J443_9PLEO</name>
<dbReference type="PANTHER" id="PTHR48081:SF8">
    <property type="entry name" value="ALPHA_BETA HYDROLASE FOLD-3 DOMAIN-CONTAINING PROTEIN-RELATED"/>
    <property type="match status" value="1"/>
</dbReference>
<dbReference type="PANTHER" id="PTHR48081">
    <property type="entry name" value="AB HYDROLASE SUPERFAMILY PROTEIN C4A8.06C"/>
    <property type="match status" value="1"/>
</dbReference>
<dbReference type="SUPFAM" id="SSF53474">
    <property type="entry name" value="alpha/beta-Hydrolases"/>
    <property type="match status" value="1"/>
</dbReference>
<dbReference type="Proteomes" id="UP000800094">
    <property type="component" value="Unassembled WGS sequence"/>
</dbReference>